<dbReference type="Proteomes" id="UP000831684">
    <property type="component" value="Chromosome"/>
</dbReference>
<gene>
    <name evidence="3" type="ORF">K9D25_10255</name>
</gene>
<dbReference type="EMBL" id="CP083239">
    <property type="protein sequence ID" value="UOK73046.1"/>
    <property type="molecule type" value="Genomic_DNA"/>
</dbReference>
<dbReference type="AlphaFoldDB" id="A0A9E6ZWI9"/>
<keyword evidence="2" id="KW-1133">Transmembrane helix</keyword>
<keyword evidence="2" id="KW-0812">Transmembrane</keyword>
<sequence>MADYYPLIARAVGGLPDKTVEARKAVYERARRALLAQLTAVDPPLSPADVTREQQALETAIDRVEADFGGTVSAAPPRAPAPPPAPVSPPAAAPAPPPVAPTPPPVARAPLTAANPPAAPATPSAPPPSVSPAAFPEAAPPPRWSGRSPERPVERAPEIGTGFHPSEAEAVAAGLEPPRGAARPSDWRSEAARLVREREAGEAAQDIAREGARASGEALPHTADEGEEPPVAEAPAAKSGRSRLIAIGLFVLLLIAGGVVGYTQRATIVALLHGGSAGSSTPSAQAPATPARADAPKSTDRITQASGEPASAPASAPQAPGGADAGQSTDQRAVLFEESPGGGEQGLQQYVGTVEWSTEQASASAGQPADLGVRAEISIPARNFSATLTFRRNQDPSIPASHIVEVQFKLPPGFDLGNISSVPGVRAKASEGAQGAPLVGLAVRVAPNYFLIGLSSLPTDVQRNLGFIISRNWLDLPLVFENGRRAILVLDKGGAGQAAFRQAYTAWGLAPATPPAQQDQNPN</sequence>
<protein>
    <submittedName>
        <fullName evidence="3">Uncharacterized protein</fullName>
    </submittedName>
</protein>
<evidence type="ECO:0000256" key="1">
    <source>
        <dbReference type="SAM" id="MobiDB-lite"/>
    </source>
</evidence>
<feature type="compositionally biased region" description="Low complexity" evidence="1">
    <location>
        <begin position="278"/>
        <end position="293"/>
    </location>
</feature>
<reference evidence="3" key="1">
    <citation type="submission" date="2021-09" db="EMBL/GenBank/DDBJ databases">
        <title>Network and meta-omics reveal the key degrader and cooperation patterns in an efficient 1,4-dioxane-degrading microbial community.</title>
        <authorList>
            <person name="Dai C."/>
        </authorList>
    </citation>
    <scope>NUCLEOTIDE SEQUENCE</scope>
    <source>
        <strain evidence="3">ZM13</strain>
    </source>
</reference>
<proteinExistence type="predicted"/>
<feature type="compositionally biased region" description="Pro residues" evidence="1">
    <location>
        <begin position="77"/>
        <end position="107"/>
    </location>
</feature>
<feature type="region of interest" description="Disordered" evidence="1">
    <location>
        <begin position="197"/>
        <end position="238"/>
    </location>
</feature>
<feature type="transmembrane region" description="Helical" evidence="2">
    <location>
        <begin position="244"/>
        <end position="262"/>
    </location>
</feature>
<feature type="region of interest" description="Disordered" evidence="1">
    <location>
        <begin position="70"/>
        <end position="163"/>
    </location>
</feature>
<organism evidence="3 4">
    <name type="scientific">Ancylobacter polymorphus</name>
    <dbReference type="NCBI Taxonomy" id="223390"/>
    <lineage>
        <taxon>Bacteria</taxon>
        <taxon>Pseudomonadati</taxon>
        <taxon>Pseudomonadota</taxon>
        <taxon>Alphaproteobacteria</taxon>
        <taxon>Hyphomicrobiales</taxon>
        <taxon>Xanthobacteraceae</taxon>
        <taxon>Ancylobacter</taxon>
    </lineage>
</organism>
<feature type="compositionally biased region" description="Basic and acidic residues" evidence="1">
    <location>
        <begin position="148"/>
        <end position="157"/>
    </location>
</feature>
<name>A0A9E6ZWI9_9HYPH</name>
<dbReference type="KEGG" id="apol:K9D25_10255"/>
<dbReference type="RefSeq" id="WP_244450739.1">
    <property type="nucleotide sequence ID" value="NZ_CP083239.1"/>
</dbReference>
<evidence type="ECO:0000313" key="4">
    <source>
        <dbReference type="Proteomes" id="UP000831684"/>
    </source>
</evidence>
<feature type="compositionally biased region" description="Pro residues" evidence="1">
    <location>
        <begin position="117"/>
        <end position="130"/>
    </location>
</feature>
<feature type="compositionally biased region" description="Basic and acidic residues" evidence="1">
    <location>
        <begin position="197"/>
        <end position="212"/>
    </location>
</feature>
<accession>A0A9E6ZWI9</accession>
<dbReference type="PRINTS" id="PR01217">
    <property type="entry name" value="PRICHEXTENSN"/>
</dbReference>
<feature type="region of interest" description="Disordered" evidence="1">
    <location>
        <begin position="275"/>
        <end position="329"/>
    </location>
</feature>
<evidence type="ECO:0000256" key="2">
    <source>
        <dbReference type="SAM" id="Phobius"/>
    </source>
</evidence>
<evidence type="ECO:0000313" key="3">
    <source>
        <dbReference type="EMBL" id="UOK73046.1"/>
    </source>
</evidence>
<feature type="compositionally biased region" description="Low complexity" evidence="1">
    <location>
        <begin position="304"/>
        <end position="328"/>
    </location>
</feature>
<keyword evidence="2" id="KW-0472">Membrane</keyword>